<keyword evidence="1" id="KW-0732">Signal</keyword>
<sequence length="98" mass="10468">MRLFLPSLALLSLSACVTASPPDSITERPTGGECNAAAVQNHVGHAATTTMGEAILTESGARRLRWGAPDSAWTMDYRTDRVNVRYDESLTITAITCG</sequence>
<comment type="caution">
    <text evidence="2">The sequence shown here is derived from an EMBL/GenBank/DDBJ whole genome shotgun (WGS) entry which is preliminary data.</text>
</comment>
<protein>
    <submittedName>
        <fullName evidence="2">I78 family peptidase inhibitor</fullName>
    </submittedName>
</protein>
<dbReference type="Proteomes" id="UP001206067">
    <property type="component" value="Unassembled WGS sequence"/>
</dbReference>
<dbReference type="Gene3D" id="3.30.10.10">
    <property type="entry name" value="Trypsin Inhibitor V, subunit A"/>
    <property type="match status" value="1"/>
</dbReference>
<accession>A0ABT1XQV5</accession>
<keyword evidence="3" id="KW-1185">Reference proteome</keyword>
<dbReference type="Pfam" id="PF11720">
    <property type="entry name" value="Inhibitor_I78"/>
    <property type="match status" value="1"/>
</dbReference>
<evidence type="ECO:0000313" key="3">
    <source>
        <dbReference type="Proteomes" id="UP001206067"/>
    </source>
</evidence>
<dbReference type="InterPro" id="IPR021719">
    <property type="entry name" value="Prot_inh_I78"/>
</dbReference>
<dbReference type="PROSITE" id="PS51257">
    <property type="entry name" value="PROKAR_LIPOPROTEIN"/>
    <property type="match status" value="1"/>
</dbReference>
<evidence type="ECO:0000256" key="1">
    <source>
        <dbReference type="SAM" id="SignalP"/>
    </source>
</evidence>
<reference evidence="2 3" key="1">
    <citation type="submission" date="2022-08" db="EMBL/GenBank/DDBJ databases">
        <title>Polyphasic taxonomy analysis of Qipengyuania sp.RS5-5.</title>
        <authorList>
            <person name="Xamxidin M."/>
            <person name="Wu M."/>
        </authorList>
    </citation>
    <scope>NUCLEOTIDE SEQUENCE [LARGE SCALE GENOMIC DNA]</scope>
    <source>
        <strain evidence="2 3">RS5-5</strain>
    </source>
</reference>
<organism evidence="2 3">
    <name type="scientific">Parerythrobacter lacustris</name>
    <dbReference type="NCBI Taxonomy" id="2969984"/>
    <lineage>
        <taxon>Bacteria</taxon>
        <taxon>Pseudomonadati</taxon>
        <taxon>Pseudomonadota</taxon>
        <taxon>Alphaproteobacteria</taxon>
        <taxon>Sphingomonadales</taxon>
        <taxon>Erythrobacteraceae</taxon>
        <taxon>Parerythrobacter</taxon>
    </lineage>
</organism>
<proteinExistence type="predicted"/>
<gene>
    <name evidence="2" type="ORF">NSO95_02635</name>
</gene>
<feature type="chain" id="PRO_5045213171" evidence="1">
    <location>
        <begin position="20"/>
        <end position="98"/>
    </location>
</feature>
<name>A0ABT1XQV5_9SPHN</name>
<feature type="signal peptide" evidence="1">
    <location>
        <begin position="1"/>
        <end position="19"/>
    </location>
</feature>
<dbReference type="RefSeq" id="WP_257594589.1">
    <property type="nucleotide sequence ID" value="NZ_JANKHH010000001.1"/>
</dbReference>
<dbReference type="EMBL" id="JANKHH010000001">
    <property type="protein sequence ID" value="MCR2832832.1"/>
    <property type="molecule type" value="Genomic_DNA"/>
</dbReference>
<evidence type="ECO:0000313" key="2">
    <source>
        <dbReference type="EMBL" id="MCR2832832.1"/>
    </source>
</evidence>